<dbReference type="RefSeq" id="XP_032801948.1">
    <property type="nucleotide sequence ID" value="XM_032946057.1"/>
</dbReference>
<dbReference type="PANTHER" id="PTHR15963:SF5">
    <property type="entry name" value="SHORT SPINDLE 6, ISOFORM A"/>
    <property type="match status" value="1"/>
</dbReference>
<accession>A0AAJ7SNW2</accession>
<dbReference type="PROSITE" id="PS50106">
    <property type="entry name" value="PDZ"/>
    <property type="match status" value="1"/>
</dbReference>
<dbReference type="InterPro" id="IPR036034">
    <property type="entry name" value="PDZ_sf"/>
</dbReference>
<evidence type="ECO:0000313" key="5">
    <source>
        <dbReference type="Proteomes" id="UP001318040"/>
    </source>
</evidence>
<evidence type="ECO:0000256" key="3">
    <source>
        <dbReference type="SAM" id="MobiDB-lite"/>
    </source>
</evidence>
<feature type="compositionally biased region" description="Polar residues" evidence="3">
    <location>
        <begin position="312"/>
        <end position="321"/>
    </location>
</feature>
<evidence type="ECO:0000259" key="4">
    <source>
        <dbReference type="PROSITE" id="PS50106"/>
    </source>
</evidence>
<dbReference type="Gene3D" id="2.30.42.10">
    <property type="match status" value="1"/>
</dbReference>
<proteinExistence type="predicted"/>
<dbReference type="Pfam" id="PF00595">
    <property type="entry name" value="PDZ"/>
    <property type="match status" value="1"/>
</dbReference>
<name>A0AAJ7SNW2_PETMA</name>
<keyword evidence="5" id="KW-1185">Reference proteome</keyword>
<sequence>MSKELARAWSADCEPLGTLPEVSVLQVAPEDEKDEGDEDVKRLHNLAYTVATLPRNHKTKSVITRWKNTYHGLAESTRRTITIEKEDDESYGFELQTYGLRNRVVSELEMCTYVFKVKEEGPAERAGMKAGDILITINDSNVEGIPHKQIVDIIREAGNCLRIEVEFGTMARRMELQTRLQYLKQTMHEKCKELRSLLQQEQRLVHGLVAEDDSMFETLSTLYSLNPPLCRSKRAGPLLSSMSSLPSNWAVIAEDSDEAVYTTCLYGGLQDGGAGKDGAGAAAAIAGLSFLDQGSHNLRMCRSEMDLQQVQSQSLAGSMSTLPRKGKKSSLRRSLRRFIPGLNKTLEEEQTPF</sequence>
<dbReference type="KEGG" id="pmrn:116938645"/>
<evidence type="ECO:0000313" key="7">
    <source>
        <dbReference type="RefSeq" id="XP_032801949.1"/>
    </source>
</evidence>
<keyword evidence="2" id="KW-0963">Cytoplasm</keyword>
<dbReference type="Proteomes" id="UP001318040">
    <property type="component" value="Chromosome 4"/>
</dbReference>
<evidence type="ECO:0000313" key="6">
    <source>
        <dbReference type="RefSeq" id="XP_032801948.1"/>
    </source>
</evidence>
<dbReference type="AlphaFoldDB" id="A0AAJ7SNW2"/>
<feature type="domain" description="PDZ" evidence="4">
    <location>
        <begin position="80"/>
        <end position="169"/>
    </location>
</feature>
<dbReference type="InterPro" id="IPR052122">
    <property type="entry name" value="Intracell_Traff_Signaling_Reg"/>
</dbReference>
<dbReference type="PANTHER" id="PTHR15963">
    <property type="entry name" value="GENERAL RECEPTOR FOR PHOSPHOINOSITIDES 1-ASSOCIATED SCAFFOLD PROTEIN-RELATED"/>
    <property type="match status" value="1"/>
</dbReference>
<protein>
    <submittedName>
        <fullName evidence="6 7">General receptor for phosphoinositides 1-associated scaffold protein-like isoform X1</fullName>
    </submittedName>
</protein>
<dbReference type="SMART" id="SM00228">
    <property type="entry name" value="PDZ"/>
    <property type="match status" value="1"/>
</dbReference>
<organism evidence="5 6">
    <name type="scientific">Petromyzon marinus</name>
    <name type="common">Sea lamprey</name>
    <dbReference type="NCBI Taxonomy" id="7757"/>
    <lineage>
        <taxon>Eukaryota</taxon>
        <taxon>Metazoa</taxon>
        <taxon>Chordata</taxon>
        <taxon>Craniata</taxon>
        <taxon>Vertebrata</taxon>
        <taxon>Cyclostomata</taxon>
        <taxon>Hyperoartia</taxon>
        <taxon>Petromyzontiformes</taxon>
        <taxon>Petromyzontidae</taxon>
        <taxon>Petromyzon</taxon>
    </lineage>
</organism>
<dbReference type="SUPFAM" id="SSF50156">
    <property type="entry name" value="PDZ domain-like"/>
    <property type="match status" value="1"/>
</dbReference>
<dbReference type="GO" id="GO:0005737">
    <property type="term" value="C:cytoplasm"/>
    <property type="evidence" value="ECO:0007669"/>
    <property type="project" value="UniProtKB-SubCell"/>
</dbReference>
<dbReference type="RefSeq" id="XP_032801949.1">
    <property type="nucleotide sequence ID" value="XM_032946058.1"/>
</dbReference>
<reference evidence="6 7" key="1">
    <citation type="submission" date="2025-04" db="UniProtKB">
        <authorList>
            <consortium name="RefSeq"/>
        </authorList>
    </citation>
    <scope>IDENTIFICATION</scope>
    <source>
        <tissue evidence="6 7">Sperm</tissue>
    </source>
</reference>
<evidence type="ECO:0000256" key="2">
    <source>
        <dbReference type="ARBA" id="ARBA00022490"/>
    </source>
</evidence>
<comment type="subcellular location">
    <subcellularLocation>
        <location evidence="1">Cytoplasm</location>
    </subcellularLocation>
</comment>
<feature type="region of interest" description="Disordered" evidence="3">
    <location>
        <begin position="312"/>
        <end position="331"/>
    </location>
</feature>
<dbReference type="InterPro" id="IPR001478">
    <property type="entry name" value="PDZ"/>
</dbReference>
<evidence type="ECO:0000256" key="1">
    <source>
        <dbReference type="ARBA" id="ARBA00004496"/>
    </source>
</evidence>
<dbReference type="GeneID" id="116938645"/>
<gene>
    <name evidence="6 7" type="primary">LOC116938645</name>
</gene>
<dbReference type="CTD" id="9595"/>
<dbReference type="CDD" id="cd06713">
    <property type="entry name" value="PDZ_tamalin_CYTIP-like"/>
    <property type="match status" value="1"/>
</dbReference>